<accession>T1C3Y3</accession>
<reference evidence="4" key="1">
    <citation type="submission" date="2013-08" db="EMBL/GenBank/DDBJ databases">
        <authorList>
            <person name="Mendez C."/>
            <person name="Richter M."/>
            <person name="Ferrer M."/>
            <person name="Sanchez J."/>
        </authorList>
    </citation>
    <scope>NUCLEOTIDE SEQUENCE</scope>
</reference>
<keyword evidence="4" id="KW-0547">Nucleotide-binding</keyword>
<dbReference type="EMBL" id="AUZX01002858">
    <property type="protein sequence ID" value="EQD75563.1"/>
    <property type="molecule type" value="Genomic_DNA"/>
</dbReference>
<dbReference type="Pfam" id="PF00005">
    <property type="entry name" value="ABC_tran"/>
    <property type="match status" value="1"/>
</dbReference>
<evidence type="ECO:0000256" key="2">
    <source>
        <dbReference type="ARBA" id="ARBA00022448"/>
    </source>
</evidence>
<protein>
    <submittedName>
        <fullName evidence="4">ABC transporter, ATP-binding protein</fullName>
    </submittedName>
</protein>
<comment type="caution">
    <text evidence="4">The sequence shown here is derived from an EMBL/GenBank/DDBJ whole genome shotgun (WGS) entry which is preliminary data.</text>
</comment>
<dbReference type="GO" id="GO:0005524">
    <property type="term" value="F:ATP binding"/>
    <property type="evidence" value="ECO:0007669"/>
    <property type="project" value="UniProtKB-KW"/>
</dbReference>
<proteinExistence type="inferred from homology"/>
<keyword evidence="2" id="KW-0813">Transport</keyword>
<evidence type="ECO:0000259" key="3">
    <source>
        <dbReference type="Pfam" id="PF00005"/>
    </source>
</evidence>
<sequence>SQFMETRKKTLADCAALIETPEIYPSMTVREALNLVAELRGVPKNERMSQIEEIVAEVKMTDWLDKKIGKFSKGMKQRVNIASTLIGTPSVILLDEPTSGLDPRGMAEVREIVKRLKKKDRLIFMSSHLLNEVADVCDEVAMIDHGKLLAFGLLEEITSLVFNNR</sequence>
<dbReference type="InterPro" id="IPR027417">
    <property type="entry name" value="P-loop_NTPase"/>
</dbReference>
<dbReference type="PANTHER" id="PTHR43335">
    <property type="entry name" value="ABC TRANSPORTER, ATP-BINDING PROTEIN"/>
    <property type="match status" value="1"/>
</dbReference>
<dbReference type="GO" id="GO:0016887">
    <property type="term" value="F:ATP hydrolysis activity"/>
    <property type="evidence" value="ECO:0007669"/>
    <property type="project" value="InterPro"/>
</dbReference>
<dbReference type="Gene3D" id="3.40.50.300">
    <property type="entry name" value="P-loop containing nucleotide triphosphate hydrolases"/>
    <property type="match status" value="1"/>
</dbReference>
<dbReference type="InterPro" id="IPR003439">
    <property type="entry name" value="ABC_transporter-like_ATP-bd"/>
</dbReference>
<comment type="similarity">
    <text evidence="1">Belongs to the ABC transporter superfamily.</text>
</comment>
<feature type="non-terminal residue" evidence="4">
    <location>
        <position position="1"/>
    </location>
</feature>
<gene>
    <name evidence="4" type="ORF">B1A_03912</name>
</gene>
<evidence type="ECO:0000313" key="4">
    <source>
        <dbReference type="EMBL" id="EQD75563.1"/>
    </source>
</evidence>
<reference evidence="4" key="2">
    <citation type="journal article" date="2014" name="ISME J.">
        <title>Microbial stratification in low pH oxic and suboxic macroscopic growths along an acid mine drainage.</title>
        <authorList>
            <person name="Mendez-Garcia C."/>
            <person name="Mesa V."/>
            <person name="Sprenger R.R."/>
            <person name="Richter M."/>
            <person name="Diez M.S."/>
            <person name="Solano J."/>
            <person name="Bargiela R."/>
            <person name="Golyshina O.V."/>
            <person name="Manteca A."/>
            <person name="Ramos J.L."/>
            <person name="Gallego J.R."/>
            <person name="Llorente I."/>
            <person name="Martins Dos Santos V.A."/>
            <person name="Jensen O.N."/>
            <person name="Pelaez A.I."/>
            <person name="Sanchez J."/>
            <person name="Ferrer M."/>
        </authorList>
    </citation>
    <scope>NUCLEOTIDE SEQUENCE</scope>
</reference>
<keyword evidence="4" id="KW-0067">ATP-binding</keyword>
<dbReference type="SUPFAM" id="SSF52540">
    <property type="entry name" value="P-loop containing nucleoside triphosphate hydrolases"/>
    <property type="match status" value="1"/>
</dbReference>
<evidence type="ECO:0000256" key="1">
    <source>
        <dbReference type="ARBA" id="ARBA00005417"/>
    </source>
</evidence>
<feature type="domain" description="ABC transporter" evidence="3">
    <location>
        <begin position="6"/>
        <end position="99"/>
    </location>
</feature>
<organism evidence="4">
    <name type="scientific">mine drainage metagenome</name>
    <dbReference type="NCBI Taxonomy" id="410659"/>
    <lineage>
        <taxon>unclassified sequences</taxon>
        <taxon>metagenomes</taxon>
        <taxon>ecological metagenomes</taxon>
    </lineage>
</organism>
<name>T1C3Y3_9ZZZZ</name>
<dbReference type="AlphaFoldDB" id="T1C3Y3"/>